<evidence type="ECO:0000256" key="3">
    <source>
        <dbReference type="PROSITE-ProRule" id="PRU10007"/>
    </source>
</evidence>
<dbReference type="PANTHER" id="PTHR43353">
    <property type="entry name" value="SUCCINATE-SEMIALDEHYDE DEHYDROGENASE, MITOCHONDRIAL"/>
    <property type="match status" value="1"/>
</dbReference>
<gene>
    <name evidence="6" type="ORF">ACFQ2F_06935</name>
</gene>
<comment type="caution">
    <text evidence="6">The sequence shown here is derived from an EMBL/GenBank/DDBJ whole genome shotgun (WGS) entry which is preliminary data.</text>
</comment>
<sequence length="482" mass="51670">MKLQDHELLKEQCRIGDSWCGTPTMEVTNPANGAVIAKVPKLGAAETKQAIEAADAALPAWRGMLAKERAQILRRWFDLQMTHQEDLAAIMTAEQGKPLSEARGEVGYAASFTELFAEEAKRVYGEIIPTPKQGARVLVERQPIGVVGAITPWNFPLAMITRKVSPALAAGCTVVCKPAEDTPLSALALMELAIRAGVPPGVLNIVTGDPKAIGGELTSNPTVRMITFTGSTEVGKLLMEQSARTVKKMSLELGGNAPLIVFDDADLERAVAGALASKFRNMGQTCVCANRLLVQDGIYDRFAERLAEEVEKFKLGEGTQDGVDQGPLINEAGLKKVETHVADAVEKGAEIKTGGKRSQLGGTFFEPTVLTGATTEMLLANEETFGPVAALFRFTEEEEAIRIANDTPYGLASYFFTRDLARAFRVSEALEAGIVGVNEGLTSSETVPFGGVKESGIGREGSHHGIDEFVEMKYILMGGLES</sequence>
<dbReference type="PROSITE" id="PS00070">
    <property type="entry name" value="ALDEHYDE_DEHYDR_CYS"/>
    <property type="match status" value="1"/>
</dbReference>
<organism evidence="6 7">
    <name type="scientific">Methyloligella solikamskensis</name>
    <dbReference type="NCBI Taxonomy" id="1177756"/>
    <lineage>
        <taxon>Bacteria</taxon>
        <taxon>Pseudomonadati</taxon>
        <taxon>Pseudomonadota</taxon>
        <taxon>Alphaproteobacteria</taxon>
        <taxon>Hyphomicrobiales</taxon>
        <taxon>Hyphomicrobiaceae</taxon>
        <taxon>Methyloligella</taxon>
    </lineage>
</organism>
<dbReference type="InterPro" id="IPR016161">
    <property type="entry name" value="Ald_DH/histidinol_DH"/>
</dbReference>
<evidence type="ECO:0000313" key="7">
    <source>
        <dbReference type="Proteomes" id="UP001597102"/>
    </source>
</evidence>
<dbReference type="InterPro" id="IPR016160">
    <property type="entry name" value="Ald_DH_CS_CYS"/>
</dbReference>
<evidence type="ECO:0000256" key="4">
    <source>
        <dbReference type="RuleBase" id="RU003345"/>
    </source>
</evidence>
<dbReference type="Gene3D" id="3.40.605.10">
    <property type="entry name" value="Aldehyde Dehydrogenase, Chain A, domain 1"/>
    <property type="match status" value="1"/>
</dbReference>
<name>A0ABW3J9R3_9HYPH</name>
<feature type="active site" evidence="3">
    <location>
        <position position="252"/>
    </location>
</feature>
<dbReference type="SUPFAM" id="SSF53720">
    <property type="entry name" value="ALDH-like"/>
    <property type="match status" value="1"/>
</dbReference>
<proteinExistence type="inferred from homology"/>
<dbReference type="NCBIfam" id="TIGR01780">
    <property type="entry name" value="SSADH"/>
    <property type="match status" value="1"/>
</dbReference>
<evidence type="ECO:0000313" key="6">
    <source>
        <dbReference type="EMBL" id="MFD0986831.1"/>
    </source>
</evidence>
<dbReference type="GO" id="GO:0016491">
    <property type="term" value="F:oxidoreductase activity"/>
    <property type="evidence" value="ECO:0007669"/>
    <property type="project" value="UniProtKB-KW"/>
</dbReference>
<dbReference type="Proteomes" id="UP001597102">
    <property type="component" value="Unassembled WGS sequence"/>
</dbReference>
<dbReference type="EC" id="1.2.1.-" evidence="6"/>
<feature type="domain" description="Aldehyde dehydrogenase" evidence="5">
    <location>
        <begin position="23"/>
        <end position="475"/>
    </location>
</feature>
<dbReference type="InterPro" id="IPR015590">
    <property type="entry name" value="Aldehyde_DH_dom"/>
</dbReference>
<dbReference type="Gene3D" id="3.40.309.10">
    <property type="entry name" value="Aldehyde Dehydrogenase, Chain A, domain 2"/>
    <property type="match status" value="1"/>
</dbReference>
<comment type="similarity">
    <text evidence="1 4">Belongs to the aldehyde dehydrogenase family.</text>
</comment>
<accession>A0ABW3J9R3</accession>
<evidence type="ECO:0000256" key="2">
    <source>
        <dbReference type="ARBA" id="ARBA00023002"/>
    </source>
</evidence>
<dbReference type="RefSeq" id="WP_379087690.1">
    <property type="nucleotide sequence ID" value="NZ_JBHTJO010000001.1"/>
</dbReference>
<dbReference type="PROSITE" id="PS00687">
    <property type="entry name" value="ALDEHYDE_DEHYDR_GLU"/>
    <property type="match status" value="1"/>
</dbReference>
<dbReference type="InterPro" id="IPR029510">
    <property type="entry name" value="Ald_DH_CS_GLU"/>
</dbReference>
<reference evidence="7" key="1">
    <citation type="journal article" date="2019" name="Int. J. Syst. Evol. Microbiol.">
        <title>The Global Catalogue of Microorganisms (GCM) 10K type strain sequencing project: providing services to taxonomists for standard genome sequencing and annotation.</title>
        <authorList>
            <consortium name="The Broad Institute Genomics Platform"/>
            <consortium name="The Broad Institute Genome Sequencing Center for Infectious Disease"/>
            <person name="Wu L."/>
            <person name="Ma J."/>
        </authorList>
    </citation>
    <scope>NUCLEOTIDE SEQUENCE [LARGE SCALE GENOMIC DNA]</scope>
    <source>
        <strain evidence="7">CCUG 61697</strain>
    </source>
</reference>
<dbReference type="EMBL" id="JBHTJO010000001">
    <property type="protein sequence ID" value="MFD0986831.1"/>
    <property type="molecule type" value="Genomic_DNA"/>
</dbReference>
<protein>
    <submittedName>
        <fullName evidence="6">NAD-dependent succinate-semialdehyde dehydrogenase</fullName>
        <ecNumber evidence="6">1.2.1.-</ecNumber>
    </submittedName>
</protein>
<evidence type="ECO:0000256" key="1">
    <source>
        <dbReference type="ARBA" id="ARBA00009986"/>
    </source>
</evidence>
<dbReference type="CDD" id="cd07103">
    <property type="entry name" value="ALDH_F5_SSADH_GabD"/>
    <property type="match status" value="1"/>
</dbReference>
<dbReference type="InterPro" id="IPR050740">
    <property type="entry name" value="Aldehyde_DH_Superfamily"/>
</dbReference>
<evidence type="ECO:0000259" key="5">
    <source>
        <dbReference type="Pfam" id="PF00171"/>
    </source>
</evidence>
<dbReference type="PANTHER" id="PTHR43353:SF5">
    <property type="entry name" value="SUCCINATE-SEMIALDEHYDE DEHYDROGENASE, MITOCHONDRIAL"/>
    <property type="match status" value="1"/>
</dbReference>
<dbReference type="InterPro" id="IPR016162">
    <property type="entry name" value="Ald_DH_N"/>
</dbReference>
<keyword evidence="7" id="KW-1185">Reference proteome</keyword>
<keyword evidence="2 4" id="KW-0560">Oxidoreductase</keyword>
<dbReference type="InterPro" id="IPR016163">
    <property type="entry name" value="Ald_DH_C"/>
</dbReference>
<dbReference type="Pfam" id="PF00171">
    <property type="entry name" value="Aldedh"/>
    <property type="match status" value="1"/>
</dbReference>
<dbReference type="InterPro" id="IPR010102">
    <property type="entry name" value="Succ_semiAld_DH"/>
</dbReference>